<protein>
    <recommendedName>
        <fullName evidence="1">Novel STAND NTPase 1 domain-containing protein</fullName>
    </recommendedName>
</protein>
<dbReference type="Gene3D" id="2.40.10.10">
    <property type="entry name" value="Trypsin-like serine proteases"/>
    <property type="match status" value="1"/>
</dbReference>
<comment type="caution">
    <text evidence="2">The sequence shown here is derived from an EMBL/GenBank/DDBJ whole genome shotgun (WGS) entry which is preliminary data.</text>
</comment>
<dbReference type="InterPro" id="IPR049052">
    <property type="entry name" value="nSTAND1"/>
</dbReference>
<dbReference type="CDD" id="cd00267">
    <property type="entry name" value="ABC_ATPase"/>
    <property type="match status" value="1"/>
</dbReference>
<evidence type="ECO:0000313" key="2">
    <source>
        <dbReference type="EMBL" id="ROV65795.1"/>
    </source>
</evidence>
<reference evidence="2 3" key="1">
    <citation type="submission" date="2018-08" db="EMBL/GenBank/DDBJ databases">
        <title>Streptomyces globisporus 1912-4Crt, whole genome shotgun sequence.</title>
        <authorList>
            <person name="Matselyukh B."/>
        </authorList>
    </citation>
    <scope>NUCLEOTIDE SEQUENCE [LARGE SCALE GENOMIC DNA]</scope>
    <source>
        <strain evidence="2 3">1912-4Crt</strain>
    </source>
</reference>
<dbReference type="InterPro" id="IPR027417">
    <property type="entry name" value="P-loop_NTPase"/>
</dbReference>
<dbReference type="Gene3D" id="3.40.50.300">
    <property type="entry name" value="P-loop containing nucleotide triphosphate hydrolases"/>
    <property type="match status" value="1"/>
</dbReference>
<organism evidence="2 3">
    <name type="scientific">Streptomyces globisporus</name>
    <dbReference type="NCBI Taxonomy" id="1908"/>
    <lineage>
        <taxon>Bacteria</taxon>
        <taxon>Bacillati</taxon>
        <taxon>Actinomycetota</taxon>
        <taxon>Actinomycetes</taxon>
        <taxon>Kitasatosporales</taxon>
        <taxon>Streptomycetaceae</taxon>
        <taxon>Streptomyces</taxon>
    </lineage>
</organism>
<dbReference type="InterPro" id="IPR015943">
    <property type="entry name" value="WD40/YVTN_repeat-like_dom_sf"/>
</dbReference>
<feature type="domain" description="Novel STAND NTPase 1" evidence="1">
    <location>
        <begin position="227"/>
        <end position="624"/>
    </location>
</feature>
<dbReference type="SUPFAM" id="SSF50998">
    <property type="entry name" value="Quinoprotein alcohol dehydrogenase-like"/>
    <property type="match status" value="1"/>
</dbReference>
<proteinExistence type="predicted"/>
<evidence type="ECO:0000313" key="3">
    <source>
        <dbReference type="Proteomes" id="UP000285596"/>
    </source>
</evidence>
<gene>
    <name evidence="2" type="ORF">D3105_25475</name>
</gene>
<sequence length="1450" mass="155693">MPLPRRHSPHVLGDGRSNRGILMASVRGDDVLETSQVRIRSTAGDVVGAGFLIAPDVVCTCAHVVARALGVPDETDQAPDDSVDLDFPLVGGRPRARATVVSWQRGGTDVALLRLDREIDGARPVQLVDGNGVWGHTFRALGYPSGIDDGVWASGTLRAGQGAGWVQMEAEGAGPRIVAGFSGSPVWDDLQDGVVGMTVAAHRGQSTAYLLPSAELIDEAVLTPRCPFQGLASFPEDAAEFFHGRDSESARVHRAVRRRPMTLLVGPSGCGKSSLVRAGVLPRLRGQGWGVSELRPVAGVRASVVVAQALTDILEPRLDEVERLTRAQQLAGVLEAGDDALAELRGRVLARGAAGAGHVLFVDQLEEYAGADPASARNLFALLAALAGRSGTAALHVVATTRPDSLDVLVTPATSDLVSDAVEFLAPLAGDDLGQAVTAPVDAVPGLWFEPGLPERIVADAGDEPGRMPLVQFTLTALWKSRTRSMLTHTAYDEMGGVAGALVGYADRAFDALSSDQQKCARRLFVQLARPGDGEAFFRRPAPIVGLAPELMAVARELAREKLVVLSREPGSAENEEIVDLVHEALTRLWPRLRQWLTESRDFRLWQEQLRADLRRWQAQDREPARLLSGTDLEKAERRLAGHSLDISVDERHYIQLSRRRSRRGTRVRQAAVGVLAGLTVLAVVLTLITFQSLRRTEEQLRTQAAGLLAQRAEDRPLSDPTTALQLALAGWKTKRTDETRQALMTQYARGQHLVGSYPSLWRGRYAGMDATPDGRTLFVRSKTSGAQLTVTVITGALDGKPRTRRLSGVPDGDLLTAASPDGRFFAAIADPRSGVRLWRLSDPKNPIVLDHADRELPEKVGGHLDFSSDGKRLLLSANDNSGQCGEASGKCVPAFVEAWHVPSGAPIRTHEDLLPDEGVRQVAFTSDPGTVAIVRRVAVKRGEQVWKTELKDILTGRTTDQFTPVLSDKYDVELGSGGEVLLMRRATLSSSDALVSPTQTRTLGRTIGQVTEVPSVDSVVDATDGYGLRLNLDVPEDAGYSEKHLTDLRTGRSYRARFPTAGSDTESLAAVPRPGGGLTVLAPVGTALLAVRAEAAGGEEFTGNGTGETYSTSPDGRFIARATDRHLEVLDVDRNINAQVKLTSSGPSSVPTWTADSRRIVVWGEYGSLCCSFSAPDLRDRVSLNGIVPEAKQLDDVGPLEGSQIALLTKDGSLTRVDAADGKVLTESFLVHPGPNFNDDPGKLSISNRNQLLARPGHPGQVVVATRTGGRNGELLLWDVPARRRVAVLSGVPSIYVPFLPNTHPGSLAFDADGKRLAVTVEGVQVRVWDVDREKELEGGVRDASGQLVGFGPGESMVMFNDSKDRVEIHRLTRDGFDVPLTVPVQGGDSAMSSLRGDLLNVYSYAASQTFSLDPETQFRTLCAAVGRDYTSAERKLLPDGTPSEPPCA</sequence>
<dbReference type="EMBL" id="QWFA01000163">
    <property type="protein sequence ID" value="ROV65795.1"/>
    <property type="molecule type" value="Genomic_DNA"/>
</dbReference>
<evidence type="ECO:0000259" key="1">
    <source>
        <dbReference type="Pfam" id="PF20703"/>
    </source>
</evidence>
<dbReference type="Pfam" id="PF13365">
    <property type="entry name" value="Trypsin_2"/>
    <property type="match status" value="1"/>
</dbReference>
<dbReference type="Proteomes" id="UP000285596">
    <property type="component" value="Unassembled WGS sequence"/>
</dbReference>
<dbReference type="Pfam" id="PF20703">
    <property type="entry name" value="nSTAND1"/>
    <property type="match status" value="1"/>
</dbReference>
<dbReference type="InterPro" id="IPR043504">
    <property type="entry name" value="Peptidase_S1_PA_chymotrypsin"/>
</dbReference>
<name>A0A423UTW0_STRGL</name>
<dbReference type="Gene3D" id="2.130.10.10">
    <property type="entry name" value="YVTN repeat-like/Quinoprotein amine dehydrogenase"/>
    <property type="match status" value="2"/>
</dbReference>
<dbReference type="InterPro" id="IPR011047">
    <property type="entry name" value="Quinoprotein_ADH-like_sf"/>
</dbReference>
<dbReference type="InterPro" id="IPR009003">
    <property type="entry name" value="Peptidase_S1_PA"/>
</dbReference>
<dbReference type="SUPFAM" id="SSF52540">
    <property type="entry name" value="P-loop containing nucleoside triphosphate hydrolases"/>
    <property type="match status" value="1"/>
</dbReference>
<accession>A0A423UTW0</accession>
<dbReference type="SUPFAM" id="SSF50494">
    <property type="entry name" value="Trypsin-like serine proteases"/>
    <property type="match status" value="1"/>
</dbReference>